<reference evidence="2 3" key="1">
    <citation type="submission" date="2018-05" db="EMBL/GenBank/DDBJ databases">
        <title>Chitinophaga sp. K3CV102501T nov., isolated from isolated from a monsoon evergreen broad-leaved forest soil.</title>
        <authorList>
            <person name="Lv Y."/>
        </authorList>
    </citation>
    <scope>NUCLEOTIDE SEQUENCE [LARGE SCALE GENOMIC DNA]</scope>
    <source>
        <strain evidence="2 3">GDMCC 1.1325</strain>
    </source>
</reference>
<accession>A0A365XSE8</accession>
<dbReference type="EMBL" id="QFFJ01000002">
    <property type="protein sequence ID" value="RBL89287.1"/>
    <property type="molecule type" value="Genomic_DNA"/>
</dbReference>
<protein>
    <recommendedName>
        <fullName evidence="4">DUF2268 domain-containing protein</fullName>
    </recommendedName>
</protein>
<dbReference type="RefSeq" id="WP_113618030.1">
    <property type="nucleotide sequence ID" value="NZ_QFFJ01000002.1"/>
</dbReference>
<gene>
    <name evidence="2" type="ORF">DF182_22460</name>
</gene>
<dbReference type="Proteomes" id="UP000253410">
    <property type="component" value="Unassembled WGS sequence"/>
</dbReference>
<evidence type="ECO:0008006" key="4">
    <source>
        <dbReference type="Google" id="ProtNLM"/>
    </source>
</evidence>
<comment type="caution">
    <text evidence="2">The sequence shown here is derived from an EMBL/GenBank/DDBJ whole genome shotgun (WGS) entry which is preliminary data.</text>
</comment>
<evidence type="ECO:0000313" key="3">
    <source>
        <dbReference type="Proteomes" id="UP000253410"/>
    </source>
</evidence>
<dbReference type="AlphaFoldDB" id="A0A365XSE8"/>
<organism evidence="2 3">
    <name type="scientific">Chitinophaga flava</name>
    <dbReference type="NCBI Taxonomy" id="2259036"/>
    <lineage>
        <taxon>Bacteria</taxon>
        <taxon>Pseudomonadati</taxon>
        <taxon>Bacteroidota</taxon>
        <taxon>Chitinophagia</taxon>
        <taxon>Chitinophagales</taxon>
        <taxon>Chitinophagaceae</taxon>
        <taxon>Chitinophaga</taxon>
    </lineage>
</organism>
<feature type="signal peptide" evidence="1">
    <location>
        <begin position="1"/>
        <end position="22"/>
    </location>
</feature>
<keyword evidence="1" id="KW-0732">Signal</keyword>
<sequence>MHFIKKSIILLLTSFVTTTLCAQTNIYYSDIDLFWKTFDRLHTVNDSAQQIQLIQTMYLDKGTKGLKELAHIRNWTPQKFQKSIFAHPDFWASVRPNTLKVKETRAGIEKLIAAYKKLYPSFKIPAIYFTIGYLGTGGTTTETEVLIGTEIGAADSTTNSMGLNPLLQGIFKDSKGILHVVAHELTHTQHKGGDMEDRVHSNLLGYCIAEGSCDFIAELLLQYPLKTPYIRYGKEHEKEIWQKFKQEMYGTELKDWLYNGVDLGYFVGYAICKSYYEHATDKAKAIDYIINLDNEQIAELDKFLAASRYMQ</sequence>
<name>A0A365XSE8_9BACT</name>
<evidence type="ECO:0000256" key="1">
    <source>
        <dbReference type="SAM" id="SignalP"/>
    </source>
</evidence>
<proteinExistence type="predicted"/>
<feature type="chain" id="PRO_5017040702" description="DUF2268 domain-containing protein" evidence="1">
    <location>
        <begin position="23"/>
        <end position="311"/>
    </location>
</feature>
<dbReference type="OrthoDB" id="6402335at2"/>
<evidence type="ECO:0000313" key="2">
    <source>
        <dbReference type="EMBL" id="RBL89287.1"/>
    </source>
</evidence>
<keyword evidence="3" id="KW-1185">Reference proteome</keyword>